<dbReference type="Gramene" id="ORUFI01G06870.1">
    <property type="protein sequence ID" value="ORUFI01G06870.1"/>
    <property type="gene ID" value="ORUFI01G06870"/>
</dbReference>
<dbReference type="Proteomes" id="UP000008022">
    <property type="component" value="Unassembled WGS sequence"/>
</dbReference>
<feature type="region of interest" description="Disordered" evidence="1">
    <location>
        <begin position="1"/>
        <end position="136"/>
    </location>
</feature>
<name>A0A0E0MSP1_ORYRU</name>
<evidence type="ECO:0000313" key="3">
    <source>
        <dbReference type="Proteomes" id="UP000008022"/>
    </source>
</evidence>
<dbReference type="OMA" id="VMTTAWA"/>
<dbReference type="HOGENOM" id="CLU_1443250_0_0_1"/>
<reference evidence="3" key="1">
    <citation type="submission" date="2013-06" db="EMBL/GenBank/DDBJ databases">
        <authorList>
            <person name="Zhao Q."/>
        </authorList>
    </citation>
    <scope>NUCLEOTIDE SEQUENCE</scope>
    <source>
        <strain evidence="3">cv. W1943</strain>
    </source>
</reference>
<dbReference type="EnsemblPlants" id="ORUFI01G06870.1">
    <property type="protein sequence ID" value="ORUFI01G06870.1"/>
    <property type="gene ID" value="ORUFI01G06870"/>
</dbReference>
<feature type="compositionally biased region" description="Basic and acidic residues" evidence="1">
    <location>
        <begin position="65"/>
        <end position="76"/>
    </location>
</feature>
<organism evidence="2 3">
    <name type="scientific">Oryza rufipogon</name>
    <name type="common">Brownbeard rice</name>
    <name type="synonym">Asian wild rice</name>
    <dbReference type="NCBI Taxonomy" id="4529"/>
    <lineage>
        <taxon>Eukaryota</taxon>
        <taxon>Viridiplantae</taxon>
        <taxon>Streptophyta</taxon>
        <taxon>Embryophyta</taxon>
        <taxon>Tracheophyta</taxon>
        <taxon>Spermatophyta</taxon>
        <taxon>Magnoliopsida</taxon>
        <taxon>Liliopsida</taxon>
        <taxon>Poales</taxon>
        <taxon>Poaceae</taxon>
        <taxon>BOP clade</taxon>
        <taxon>Oryzoideae</taxon>
        <taxon>Oryzeae</taxon>
        <taxon>Oryzinae</taxon>
        <taxon>Oryza</taxon>
    </lineage>
</organism>
<proteinExistence type="predicted"/>
<dbReference type="AlphaFoldDB" id="A0A0E0MSP1"/>
<sequence length="188" mass="20301">MLAPAVEVERRTQSAAADRLHPTPPGPSRRANHRPASASPPSPRRRLPFHHPIPRPSPQKKRKGGEREIEKGERGRPSAPHPPSSPATAQRGAEARRRLMQREGALEAAQAVSGGPAGWCTTGGEEATREGGRCGSCSCGRLGRARRRRPRSRLGCAWRRRFGDELELGSGVVMTTAWADEDGGFGGR</sequence>
<feature type="compositionally biased region" description="Basic residues" evidence="1">
    <location>
        <begin position="43"/>
        <end position="64"/>
    </location>
</feature>
<evidence type="ECO:0000313" key="2">
    <source>
        <dbReference type="EnsemblPlants" id="ORUFI01G06870.1"/>
    </source>
</evidence>
<keyword evidence="3" id="KW-1185">Reference proteome</keyword>
<feature type="compositionally biased region" description="Basic and acidic residues" evidence="1">
    <location>
        <begin position="93"/>
        <end position="105"/>
    </location>
</feature>
<protein>
    <submittedName>
        <fullName evidence="2">Uncharacterized protein</fullName>
    </submittedName>
</protein>
<accession>A0A0E0MSP1</accession>
<reference evidence="2" key="2">
    <citation type="submission" date="2015-06" db="UniProtKB">
        <authorList>
            <consortium name="EnsemblPlants"/>
        </authorList>
    </citation>
    <scope>IDENTIFICATION</scope>
</reference>
<evidence type="ECO:0000256" key="1">
    <source>
        <dbReference type="SAM" id="MobiDB-lite"/>
    </source>
</evidence>